<sequence length="117" mass="13036">MALPEWVDIVNEYVRDCRLSKVVEVVPGGSSGFQSIRRGLRYLEGHYDDQDIVLIHDGVRPLLSEEVINANIAVVKKYGNAVTAVPATETLLYTDNGESSRELVGRTHILRTQTLKV</sequence>
<keyword evidence="2 3" id="KW-0548">Nucleotidyltransferase</keyword>
<dbReference type="SUPFAM" id="SSF53448">
    <property type="entry name" value="Nucleotide-diphospho-sugar transferases"/>
    <property type="match status" value="1"/>
</dbReference>
<dbReference type="PROSITE" id="PS01295">
    <property type="entry name" value="ISPD"/>
    <property type="match status" value="1"/>
</dbReference>
<dbReference type="eggNOG" id="COG1211">
    <property type="taxonomic scope" value="Bacteria"/>
</dbReference>
<dbReference type="OrthoDB" id="9802561at2"/>
<dbReference type="AlphaFoldDB" id="A0A086Z1X8"/>
<keyword evidence="1 3" id="KW-0808">Transferase</keyword>
<evidence type="ECO:0000313" key="4">
    <source>
        <dbReference type="Proteomes" id="UP000029015"/>
    </source>
</evidence>
<dbReference type="EMBL" id="JGYK01000001">
    <property type="protein sequence ID" value="KFI40528.1"/>
    <property type="molecule type" value="Genomic_DNA"/>
</dbReference>
<proteinExistence type="predicted"/>
<dbReference type="PANTHER" id="PTHR32125:SF4">
    <property type="entry name" value="2-C-METHYL-D-ERYTHRITOL 4-PHOSPHATE CYTIDYLYLTRANSFERASE, CHLOROPLASTIC"/>
    <property type="match status" value="1"/>
</dbReference>
<organism evidence="3 4">
    <name type="scientific">Bifidobacterium actinocoloniiforme DSM 22766</name>
    <dbReference type="NCBI Taxonomy" id="1437605"/>
    <lineage>
        <taxon>Bacteria</taxon>
        <taxon>Bacillati</taxon>
        <taxon>Actinomycetota</taxon>
        <taxon>Actinomycetes</taxon>
        <taxon>Bifidobacteriales</taxon>
        <taxon>Bifidobacteriaceae</taxon>
        <taxon>Bifidobacterium</taxon>
    </lineage>
</organism>
<gene>
    <name evidence="3" type="ORF">BACT_1232</name>
</gene>
<comment type="caution">
    <text evidence="3">The sequence shown here is derived from an EMBL/GenBank/DDBJ whole genome shotgun (WGS) entry which is preliminary data.</text>
</comment>
<evidence type="ECO:0000313" key="3">
    <source>
        <dbReference type="EMBL" id="KFI40528.1"/>
    </source>
</evidence>
<dbReference type="InterPro" id="IPR050088">
    <property type="entry name" value="IspD/TarI_cytidylyltransf_bact"/>
</dbReference>
<dbReference type="InterPro" id="IPR018294">
    <property type="entry name" value="ISPD_synthase_CS"/>
</dbReference>
<evidence type="ECO:0000256" key="2">
    <source>
        <dbReference type="ARBA" id="ARBA00022695"/>
    </source>
</evidence>
<reference evidence="3 4" key="1">
    <citation type="submission" date="2014-03" db="EMBL/GenBank/DDBJ databases">
        <title>Genomics of Bifidobacteria.</title>
        <authorList>
            <person name="Ventura M."/>
            <person name="Milani C."/>
            <person name="Lugli G.A."/>
        </authorList>
    </citation>
    <scope>NUCLEOTIDE SEQUENCE [LARGE SCALE GENOMIC DNA]</scope>
    <source>
        <strain evidence="3 4">DSM 22766</strain>
    </source>
</reference>
<dbReference type="Gene3D" id="3.90.550.10">
    <property type="entry name" value="Spore Coat Polysaccharide Biosynthesis Protein SpsA, Chain A"/>
    <property type="match status" value="1"/>
</dbReference>
<dbReference type="EC" id="2.7.7.60" evidence="3"/>
<dbReference type="InterPro" id="IPR029044">
    <property type="entry name" value="Nucleotide-diphossugar_trans"/>
</dbReference>
<dbReference type="InterPro" id="IPR034683">
    <property type="entry name" value="IspD/TarI"/>
</dbReference>
<dbReference type="GO" id="GO:0050518">
    <property type="term" value="F:2-C-methyl-D-erythritol 4-phosphate cytidylyltransferase activity"/>
    <property type="evidence" value="ECO:0007669"/>
    <property type="project" value="UniProtKB-EC"/>
</dbReference>
<keyword evidence="4" id="KW-1185">Reference proteome</keyword>
<protein>
    <submittedName>
        <fullName evidence="3">2-C-methyl-D-erythritol 4-phosphate cytidylyltransferase</fullName>
        <ecNumber evidence="3">2.7.7.60</ecNumber>
    </submittedName>
</protein>
<evidence type="ECO:0000256" key="1">
    <source>
        <dbReference type="ARBA" id="ARBA00022679"/>
    </source>
</evidence>
<accession>A0A086Z1X8</accession>
<dbReference type="GO" id="GO:0008299">
    <property type="term" value="P:isoprenoid biosynthetic process"/>
    <property type="evidence" value="ECO:0007669"/>
    <property type="project" value="InterPro"/>
</dbReference>
<dbReference type="PANTHER" id="PTHR32125">
    <property type="entry name" value="2-C-METHYL-D-ERYTHRITOL 4-PHOSPHATE CYTIDYLYLTRANSFERASE, CHLOROPLASTIC"/>
    <property type="match status" value="1"/>
</dbReference>
<dbReference type="Pfam" id="PF01128">
    <property type="entry name" value="IspD"/>
    <property type="match status" value="1"/>
</dbReference>
<name>A0A086Z1X8_9BIFI</name>
<dbReference type="Proteomes" id="UP000029015">
    <property type="component" value="Unassembled WGS sequence"/>
</dbReference>